<name>H5SC82_9BACT</name>
<dbReference type="PANTHER" id="PTHR37467:SF1">
    <property type="entry name" value="EXPORTED CALCIUM-BINDING GLYCOPROTEIN"/>
    <property type="match status" value="1"/>
</dbReference>
<evidence type="ECO:0000256" key="4">
    <source>
        <dbReference type="ARBA" id="ARBA00022837"/>
    </source>
</evidence>
<evidence type="ECO:0000256" key="1">
    <source>
        <dbReference type="ARBA" id="ARBA00004613"/>
    </source>
</evidence>
<dbReference type="EMBL" id="AP011666">
    <property type="protein sequence ID" value="BAL53768.1"/>
    <property type="molecule type" value="Genomic_DNA"/>
</dbReference>
<feature type="chain" id="PRO_5003597598" evidence="6">
    <location>
        <begin position="25"/>
        <end position="325"/>
    </location>
</feature>
<feature type="signal peptide" evidence="6">
    <location>
        <begin position="1"/>
        <end position="24"/>
    </location>
</feature>
<accession>H5SC82</accession>
<dbReference type="PANTHER" id="PTHR37467">
    <property type="entry name" value="EXPORTED CALCIUM-BINDING GLYCOPROTEIN-RELATED"/>
    <property type="match status" value="1"/>
</dbReference>
<protein>
    <submittedName>
        <fullName evidence="7">Fibronectin type III domain protein</fullName>
    </submittedName>
</protein>
<keyword evidence="2" id="KW-0964">Secreted</keyword>
<organism evidence="7">
    <name type="scientific">uncultured Acetothermia bacterium</name>
    <dbReference type="NCBI Taxonomy" id="236499"/>
    <lineage>
        <taxon>Bacteria</taxon>
        <taxon>Candidatus Bipolaricaulota</taxon>
        <taxon>environmental samples</taxon>
    </lineage>
</organism>
<evidence type="ECO:0000256" key="6">
    <source>
        <dbReference type="SAM" id="SignalP"/>
    </source>
</evidence>
<comment type="subcellular location">
    <subcellularLocation>
        <location evidence="1">Secreted</location>
    </subcellularLocation>
</comment>
<sequence length="325" mass="37149">MRSTLFVLLLAVIVVGLAHQTSFAQDSDNDGLTDAQEKILGTDPNKPDTDGDGLSDGDEYFVYFTNPTKADTDEDGIPDKQDPYPRWVRYEDLNGVTTTVDRITQGSEGLRFHQLVEVKAGNVITIDWNNFLNPNFTLRETRFTMKYDFLDPNRPDYTGEGYYKPVDTNQMEIVLPSYEGVFKATIPWPGQAMTISDWVYHLYSKPLKVGQVYEFNVFYHELLRWGEEPFARARAEVIGTEKFVLETKLGRREYTVYVVKATLKFATFKDPFFKAFLGPDPELVLRAVFTAGENSQTQVLLRYTTPFFRITPTKSVGFSDFIIAH</sequence>
<proteinExistence type="predicted"/>
<dbReference type="GO" id="GO:0005509">
    <property type="term" value="F:calcium ion binding"/>
    <property type="evidence" value="ECO:0007669"/>
    <property type="project" value="InterPro"/>
</dbReference>
<dbReference type="InterPro" id="IPR053180">
    <property type="entry name" value="Ca-binding_acidic-repeat"/>
</dbReference>
<evidence type="ECO:0000256" key="3">
    <source>
        <dbReference type="ARBA" id="ARBA00022729"/>
    </source>
</evidence>
<dbReference type="Gene3D" id="4.10.1080.10">
    <property type="entry name" value="TSP type-3 repeat"/>
    <property type="match status" value="1"/>
</dbReference>
<keyword evidence="3 6" id="KW-0732">Signal</keyword>
<reference evidence="7" key="1">
    <citation type="journal article" date="2005" name="Environ. Microbiol.">
        <title>Genetic and functional properties of uncultivated thermophilic crenarchaeotes from a subsurface gold mine as revealed by analysis of genome fragments.</title>
        <authorList>
            <person name="Nunoura T."/>
            <person name="Hirayama H."/>
            <person name="Takami H."/>
            <person name="Oida H."/>
            <person name="Nishi S."/>
            <person name="Shimamura S."/>
            <person name="Suzuki Y."/>
            <person name="Inagaki F."/>
            <person name="Takai K."/>
            <person name="Nealson K.H."/>
            <person name="Horikoshi K."/>
        </authorList>
    </citation>
    <scope>NUCLEOTIDE SEQUENCE</scope>
</reference>
<keyword evidence="4" id="KW-0106">Calcium</keyword>
<dbReference type="AlphaFoldDB" id="H5SC82"/>
<evidence type="ECO:0000256" key="5">
    <source>
        <dbReference type="SAM" id="MobiDB-lite"/>
    </source>
</evidence>
<reference evidence="7" key="2">
    <citation type="journal article" date="2012" name="PLoS ONE">
        <title>A Deeply Branching Thermophilic Bacterium with an Ancient Acetyl-CoA Pathway Dominates a Subsurface Ecosystem.</title>
        <authorList>
            <person name="Takami H."/>
            <person name="Noguchi H."/>
            <person name="Takaki Y."/>
            <person name="Uchiyama I."/>
            <person name="Toyoda A."/>
            <person name="Nishi S."/>
            <person name="Chee G.-J."/>
            <person name="Arai W."/>
            <person name="Nunoura T."/>
            <person name="Itoh T."/>
            <person name="Hattori M."/>
            <person name="Takai K."/>
        </authorList>
    </citation>
    <scope>NUCLEOTIDE SEQUENCE</scope>
</reference>
<feature type="region of interest" description="Disordered" evidence="5">
    <location>
        <begin position="25"/>
        <end position="52"/>
    </location>
</feature>
<gene>
    <name evidence="7" type="ORF">HGMM_F08F07C27</name>
</gene>
<dbReference type="Pfam" id="PF18884">
    <property type="entry name" value="TSP3_bac"/>
    <property type="match status" value="2"/>
</dbReference>
<dbReference type="InterPro" id="IPR059100">
    <property type="entry name" value="TSP3_bac"/>
</dbReference>
<evidence type="ECO:0000313" key="7">
    <source>
        <dbReference type="EMBL" id="BAL53768.1"/>
    </source>
</evidence>
<dbReference type="SUPFAM" id="SSF103647">
    <property type="entry name" value="TSP type-3 repeat"/>
    <property type="match status" value="1"/>
</dbReference>
<dbReference type="InterPro" id="IPR028974">
    <property type="entry name" value="TSP_type-3_rpt"/>
</dbReference>
<evidence type="ECO:0000256" key="2">
    <source>
        <dbReference type="ARBA" id="ARBA00022525"/>
    </source>
</evidence>